<evidence type="ECO:0000313" key="1">
    <source>
        <dbReference type="EMBL" id="GIX87174.1"/>
    </source>
</evidence>
<comment type="caution">
    <text evidence="1">The sequence shown here is derived from an EMBL/GenBank/DDBJ whole genome shotgun (WGS) entry which is preliminary data.</text>
</comment>
<sequence length="126" mass="14831">MAWAVIDEALPINNALRQEQAPNLLFLEGILLRRPGIFFPFHFVFFFPSFPSQIHCEGKGEYITREEMEPHFSTHLTLIARGKRGLDEGEKRRFRIYQTLTSVHPIGEFARYWGISRLKCIFLFEE</sequence>
<organism evidence="1 2">
    <name type="scientific">Caerostris darwini</name>
    <dbReference type="NCBI Taxonomy" id="1538125"/>
    <lineage>
        <taxon>Eukaryota</taxon>
        <taxon>Metazoa</taxon>
        <taxon>Ecdysozoa</taxon>
        <taxon>Arthropoda</taxon>
        <taxon>Chelicerata</taxon>
        <taxon>Arachnida</taxon>
        <taxon>Araneae</taxon>
        <taxon>Araneomorphae</taxon>
        <taxon>Entelegynae</taxon>
        <taxon>Araneoidea</taxon>
        <taxon>Araneidae</taxon>
        <taxon>Caerostris</taxon>
    </lineage>
</organism>
<name>A0AAV4NQX3_9ARAC</name>
<protein>
    <submittedName>
        <fullName evidence="1">Uncharacterized protein</fullName>
    </submittedName>
</protein>
<dbReference type="AlphaFoldDB" id="A0AAV4NQX3"/>
<proteinExistence type="predicted"/>
<gene>
    <name evidence="1" type="ORF">CDAR_90321</name>
</gene>
<reference evidence="1 2" key="1">
    <citation type="submission" date="2021-06" db="EMBL/GenBank/DDBJ databases">
        <title>Caerostris darwini draft genome.</title>
        <authorList>
            <person name="Kono N."/>
            <person name="Arakawa K."/>
        </authorList>
    </citation>
    <scope>NUCLEOTIDE SEQUENCE [LARGE SCALE GENOMIC DNA]</scope>
</reference>
<dbReference type="EMBL" id="BPLQ01001975">
    <property type="protein sequence ID" value="GIX87174.1"/>
    <property type="molecule type" value="Genomic_DNA"/>
</dbReference>
<accession>A0AAV4NQX3</accession>
<keyword evidence="2" id="KW-1185">Reference proteome</keyword>
<evidence type="ECO:0000313" key="2">
    <source>
        <dbReference type="Proteomes" id="UP001054837"/>
    </source>
</evidence>
<dbReference type="Proteomes" id="UP001054837">
    <property type="component" value="Unassembled WGS sequence"/>
</dbReference>